<dbReference type="Gene3D" id="1.20.1280.50">
    <property type="match status" value="1"/>
</dbReference>
<name>A0A481ZDG1_9VIRU</name>
<evidence type="ECO:0000313" key="1">
    <source>
        <dbReference type="EMBL" id="QBK93079.1"/>
    </source>
</evidence>
<sequence>MTDSIDKILERIHLQPSNLKNVTPQIIQKIFSNLSVGQISRLCQTRRSFNSVCRGESLWKDKLWNDYGVEIKNKRTWREEAKVVFLESEQFWKTINENINYFMTDAADQNSQVILSDIPNVDEAEEAISKFEKNFADHALREEKEFYATELIFRSFFNTDREIDSLEEIYHYVNFIPLFEKVAELSPRGKISLKWVLSLNHIQEVKLTKVDPDDLYVDLTTIEHDTEEYGMEWQVYNRDLFSSMGSLASIYMNHKDLFIDDTTADQKDIVLILNQWERLYF</sequence>
<dbReference type="SUPFAM" id="SSF81383">
    <property type="entry name" value="F-box domain"/>
    <property type="match status" value="1"/>
</dbReference>
<gene>
    <name evidence="1" type="ORF">LCPAC403_02130</name>
</gene>
<accession>A0A481ZDG1</accession>
<protein>
    <submittedName>
        <fullName evidence="1">F-box-like family protein</fullName>
    </submittedName>
</protein>
<organism evidence="1">
    <name type="scientific">Pithovirus LCPAC403</name>
    <dbReference type="NCBI Taxonomy" id="2506596"/>
    <lineage>
        <taxon>Viruses</taxon>
        <taxon>Pithoviruses</taxon>
    </lineage>
</organism>
<dbReference type="EMBL" id="MK500589">
    <property type="protein sequence ID" value="QBK93079.1"/>
    <property type="molecule type" value="Genomic_DNA"/>
</dbReference>
<dbReference type="InterPro" id="IPR036047">
    <property type="entry name" value="F-box-like_dom_sf"/>
</dbReference>
<reference evidence="1" key="1">
    <citation type="journal article" date="2019" name="MBio">
        <title>Virus Genomes from Deep Sea Sediments Expand the Ocean Megavirome and Support Independent Origins of Viral Gigantism.</title>
        <authorList>
            <person name="Backstrom D."/>
            <person name="Yutin N."/>
            <person name="Jorgensen S.L."/>
            <person name="Dharamshi J."/>
            <person name="Homa F."/>
            <person name="Zaremba-Niedwiedzka K."/>
            <person name="Spang A."/>
            <person name="Wolf Y.I."/>
            <person name="Koonin E.V."/>
            <person name="Ettema T.J."/>
        </authorList>
    </citation>
    <scope>NUCLEOTIDE SEQUENCE</scope>
</reference>
<proteinExistence type="predicted"/>